<dbReference type="EMBL" id="SJZI01000042">
    <property type="protein sequence ID" value="TCJ14115.1"/>
    <property type="molecule type" value="Genomic_DNA"/>
</dbReference>
<keyword evidence="4" id="KW-0732">Signal</keyword>
<dbReference type="Proteomes" id="UP000295334">
    <property type="component" value="Unassembled WGS sequence"/>
</dbReference>
<dbReference type="GO" id="GO:0006508">
    <property type="term" value="P:proteolysis"/>
    <property type="evidence" value="ECO:0007669"/>
    <property type="project" value="UniProtKB-KW"/>
</dbReference>
<dbReference type="SUPFAM" id="SSF55486">
    <property type="entry name" value="Metalloproteases ('zincins'), catalytic domain"/>
    <property type="match status" value="1"/>
</dbReference>
<evidence type="ECO:0000256" key="5">
    <source>
        <dbReference type="ARBA" id="ARBA00022801"/>
    </source>
</evidence>
<dbReference type="AlphaFoldDB" id="A0A4R1BAW2"/>
<proteinExistence type="inferred from homology"/>
<dbReference type="PROSITE" id="PS51257">
    <property type="entry name" value="PROKAR_LIPOPROTEIN"/>
    <property type="match status" value="1"/>
</dbReference>
<dbReference type="GO" id="GO:0008237">
    <property type="term" value="F:metallopeptidase activity"/>
    <property type="evidence" value="ECO:0007669"/>
    <property type="project" value="UniProtKB-KW"/>
</dbReference>
<dbReference type="InterPro" id="IPR024079">
    <property type="entry name" value="MetalloPept_cat_dom_sf"/>
</dbReference>
<keyword evidence="8" id="KW-1015">Disulfide bond</keyword>
<dbReference type="PANTHER" id="PTHR47466:SF1">
    <property type="entry name" value="METALLOPROTEASE MEP1 (AFU_ORTHOLOGUE AFUA_1G07730)-RELATED"/>
    <property type="match status" value="1"/>
</dbReference>
<comment type="caution">
    <text evidence="10">The sequence shown here is derived from an EMBL/GenBank/DDBJ whole genome shotgun (WGS) entry which is preliminary data.</text>
</comment>
<evidence type="ECO:0000256" key="7">
    <source>
        <dbReference type="ARBA" id="ARBA00023049"/>
    </source>
</evidence>
<evidence type="ECO:0000256" key="1">
    <source>
        <dbReference type="ARBA" id="ARBA00008721"/>
    </source>
</evidence>
<accession>A0A4R1BAW2</accession>
<keyword evidence="11" id="KW-1185">Reference proteome</keyword>
<keyword evidence="5" id="KW-0378">Hydrolase</keyword>
<evidence type="ECO:0000256" key="3">
    <source>
        <dbReference type="ARBA" id="ARBA00022723"/>
    </source>
</evidence>
<evidence type="ECO:0000259" key="9">
    <source>
        <dbReference type="Pfam" id="PF05572"/>
    </source>
</evidence>
<protein>
    <submittedName>
        <fullName evidence="10">Zinc metalloprotease</fullName>
    </submittedName>
</protein>
<evidence type="ECO:0000313" key="11">
    <source>
        <dbReference type="Proteomes" id="UP000295334"/>
    </source>
</evidence>
<gene>
    <name evidence="10" type="ORF">EPD60_08880</name>
</gene>
<dbReference type="GO" id="GO:0046872">
    <property type="term" value="F:metal ion binding"/>
    <property type="evidence" value="ECO:0007669"/>
    <property type="project" value="UniProtKB-KW"/>
</dbReference>
<dbReference type="OrthoDB" id="6278496at2"/>
<dbReference type="PANTHER" id="PTHR47466">
    <property type="match status" value="1"/>
</dbReference>
<dbReference type="CDD" id="cd04275">
    <property type="entry name" value="ZnMc_pappalysin_like"/>
    <property type="match status" value="1"/>
</dbReference>
<organism evidence="10 11">
    <name type="scientific">Flaviaesturariibacter flavus</name>
    <dbReference type="NCBI Taxonomy" id="2502780"/>
    <lineage>
        <taxon>Bacteria</taxon>
        <taxon>Pseudomonadati</taxon>
        <taxon>Bacteroidota</taxon>
        <taxon>Chitinophagia</taxon>
        <taxon>Chitinophagales</taxon>
        <taxon>Chitinophagaceae</taxon>
        <taxon>Flaviaestuariibacter</taxon>
    </lineage>
</organism>
<dbReference type="RefSeq" id="WP_131448921.1">
    <property type="nucleotide sequence ID" value="NZ_SJZI01000042.1"/>
</dbReference>
<evidence type="ECO:0000256" key="6">
    <source>
        <dbReference type="ARBA" id="ARBA00022833"/>
    </source>
</evidence>
<feature type="domain" description="Peptidase M43 pregnancy-associated plasma-A" evidence="9">
    <location>
        <begin position="223"/>
        <end position="309"/>
    </location>
</feature>
<sequence length="323" mass="35035">MKKIAFGFCALILAISCQKKVASDEQQTIAEEPQELTRACATEEVFQRQLEEDPSLAQRMASIEQFTKNAIERGRLVNGVIEIPVVVNVVYKTAAQNISDAQIASQITVLNEDYNNTNADGANTPAEWNGLRANYGIRFVLDQVIRKSTNKTSWGTNDAVKKSSLGGIDPTSPTTKLNIWVCNLGQSLLGYAQFPGGNSATDGVVILYSAFGSRAKAAGTYATNYDLGRTATHEIGHWLNLRHIWGDASCGNDLVGDTPVAQTSNGGCPAYPKVSACSPTHNEMTMNYMDYTYDRCMYMFTNGQKSRSLAVFAAGGPRAAFAQ</sequence>
<name>A0A4R1BAW2_9BACT</name>
<dbReference type="InterPro" id="IPR008754">
    <property type="entry name" value="Peptidase_M43"/>
</dbReference>
<keyword evidence="2 10" id="KW-0645">Protease</keyword>
<dbReference type="Gene3D" id="3.40.390.10">
    <property type="entry name" value="Collagenase (Catalytic Domain)"/>
    <property type="match status" value="1"/>
</dbReference>
<evidence type="ECO:0000256" key="4">
    <source>
        <dbReference type="ARBA" id="ARBA00022729"/>
    </source>
</evidence>
<evidence type="ECO:0000256" key="8">
    <source>
        <dbReference type="ARBA" id="ARBA00023157"/>
    </source>
</evidence>
<keyword evidence="7 10" id="KW-0482">Metalloprotease</keyword>
<dbReference type="Pfam" id="PF05572">
    <property type="entry name" value="Peptidase_M43"/>
    <property type="match status" value="1"/>
</dbReference>
<comment type="similarity">
    <text evidence="1">Belongs to the peptidase M43B family.</text>
</comment>
<evidence type="ECO:0000256" key="2">
    <source>
        <dbReference type="ARBA" id="ARBA00022670"/>
    </source>
</evidence>
<keyword evidence="3" id="KW-0479">Metal-binding</keyword>
<reference evidence="10 11" key="1">
    <citation type="submission" date="2019-03" db="EMBL/GenBank/DDBJ databases">
        <authorList>
            <person name="Kim M.K.M."/>
        </authorList>
    </citation>
    <scope>NUCLEOTIDE SEQUENCE [LARGE SCALE GENOMIC DNA]</scope>
    <source>
        <strain evidence="10 11">17J68-12</strain>
    </source>
</reference>
<keyword evidence="6" id="KW-0862">Zinc</keyword>
<evidence type="ECO:0000313" key="10">
    <source>
        <dbReference type="EMBL" id="TCJ14115.1"/>
    </source>
</evidence>